<proteinExistence type="predicted"/>
<feature type="transmembrane region" description="Helical" evidence="1">
    <location>
        <begin position="33"/>
        <end position="56"/>
    </location>
</feature>
<comment type="caution">
    <text evidence="2">The sequence shown here is derived from an EMBL/GenBank/DDBJ whole genome shotgun (WGS) entry which is preliminary data.</text>
</comment>
<organism evidence="2 3">
    <name type="scientific">Pseudokineococcus marinus</name>
    <dbReference type="NCBI Taxonomy" id="351215"/>
    <lineage>
        <taxon>Bacteria</taxon>
        <taxon>Bacillati</taxon>
        <taxon>Actinomycetota</taxon>
        <taxon>Actinomycetes</taxon>
        <taxon>Kineosporiales</taxon>
        <taxon>Kineosporiaceae</taxon>
        <taxon>Pseudokineococcus</taxon>
    </lineage>
</organism>
<gene>
    <name evidence="2" type="ORF">HLB09_05300</name>
</gene>
<dbReference type="Proteomes" id="UP000555552">
    <property type="component" value="Unassembled WGS sequence"/>
</dbReference>
<keyword evidence="1" id="KW-1133">Transmembrane helix</keyword>
<dbReference type="AlphaFoldDB" id="A0A849BMC2"/>
<dbReference type="EMBL" id="JABEMA010000047">
    <property type="protein sequence ID" value="NNH22515.1"/>
    <property type="molecule type" value="Genomic_DNA"/>
</dbReference>
<protein>
    <submittedName>
        <fullName evidence="2">Uncharacterized protein</fullName>
    </submittedName>
</protein>
<evidence type="ECO:0000313" key="2">
    <source>
        <dbReference type="EMBL" id="NNH22515.1"/>
    </source>
</evidence>
<keyword evidence="1" id="KW-0812">Transmembrane</keyword>
<evidence type="ECO:0000313" key="3">
    <source>
        <dbReference type="Proteomes" id="UP000555552"/>
    </source>
</evidence>
<sequence>MSQLVVGLVLAVLAAFLLGGALSLGRQGLRRGAVVTGVLAALALVGAGLYLVPYVLDR</sequence>
<accession>A0A849BMC2</accession>
<reference evidence="2 3" key="1">
    <citation type="submission" date="2020-05" db="EMBL/GenBank/DDBJ databases">
        <title>MicrobeNet Type strains.</title>
        <authorList>
            <person name="Nicholson A.C."/>
        </authorList>
    </citation>
    <scope>NUCLEOTIDE SEQUENCE [LARGE SCALE GENOMIC DNA]</scope>
    <source>
        <strain evidence="2 3">JCM 14547</strain>
    </source>
</reference>
<keyword evidence="1" id="KW-0472">Membrane</keyword>
<name>A0A849BMC2_9ACTN</name>
<dbReference type="RefSeq" id="WP_171202361.1">
    <property type="nucleotide sequence ID" value="NZ_BAAANP010000068.1"/>
</dbReference>
<evidence type="ECO:0000256" key="1">
    <source>
        <dbReference type="SAM" id="Phobius"/>
    </source>
</evidence>
<keyword evidence="3" id="KW-1185">Reference proteome</keyword>